<dbReference type="Gene3D" id="3.20.20.80">
    <property type="entry name" value="Glycosidases"/>
    <property type="match status" value="1"/>
</dbReference>
<name>M4B507_HYAAE</name>
<dbReference type="EnsemblProtists" id="HpaT801357">
    <property type="protein sequence ID" value="HpaP801357"/>
    <property type="gene ID" value="HpaG801357"/>
</dbReference>
<proteinExistence type="predicted"/>
<dbReference type="InParanoid" id="M4B507"/>
<reference evidence="1" key="2">
    <citation type="submission" date="2015-06" db="UniProtKB">
        <authorList>
            <consortium name="EnsemblProtists"/>
        </authorList>
    </citation>
    <scope>IDENTIFICATION</scope>
    <source>
        <strain evidence="1">Emoy2</strain>
    </source>
</reference>
<evidence type="ECO:0000313" key="2">
    <source>
        <dbReference type="Proteomes" id="UP000011713"/>
    </source>
</evidence>
<organism evidence="1 2">
    <name type="scientific">Hyaloperonospora arabidopsidis (strain Emoy2)</name>
    <name type="common">Downy mildew agent</name>
    <name type="synonym">Peronospora arabidopsidis</name>
    <dbReference type="NCBI Taxonomy" id="559515"/>
    <lineage>
        <taxon>Eukaryota</taxon>
        <taxon>Sar</taxon>
        <taxon>Stramenopiles</taxon>
        <taxon>Oomycota</taxon>
        <taxon>Peronosporomycetes</taxon>
        <taxon>Peronosporales</taxon>
        <taxon>Peronosporaceae</taxon>
        <taxon>Hyaloperonospora</taxon>
    </lineage>
</organism>
<dbReference type="EnsemblProtists" id="HpaT801356">
    <property type="protein sequence ID" value="HpaP801356"/>
    <property type="gene ID" value="HpaG801356"/>
</dbReference>
<dbReference type="AlphaFoldDB" id="M4B507"/>
<evidence type="ECO:0000313" key="1">
    <source>
        <dbReference type="EnsemblProtists" id="HpaP801357"/>
    </source>
</evidence>
<dbReference type="InterPro" id="IPR017853">
    <property type="entry name" value="GH"/>
</dbReference>
<dbReference type="Proteomes" id="UP000011713">
    <property type="component" value="Unassembled WGS sequence"/>
</dbReference>
<keyword evidence="2" id="KW-1185">Reference proteome</keyword>
<dbReference type="SUPFAM" id="SSF51445">
    <property type="entry name" value="(Trans)glycosidases"/>
    <property type="match status" value="1"/>
</dbReference>
<sequence>MRVLRLLGVDLCCVGLSDPAFFSGGFRVWLGHGIVPSRRSNEGRWTHGRPVSEIPFAVSDQEVVQCANVANGLYHRYKDDIQLMVKTGLHTFRF</sequence>
<dbReference type="HOGENOM" id="CLU_2390728_0_0_1"/>
<protein>
    <submittedName>
        <fullName evidence="1">Uncharacterized protein</fullName>
    </submittedName>
</protein>
<reference evidence="2" key="1">
    <citation type="journal article" date="2010" name="Science">
        <title>Signatures of adaptation to obligate biotrophy in the Hyaloperonospora arabidopsidis genome.</title>
        <authorList>
            <person name="Baxter L."/>
            <person name="Tripathy S."/>
            <person name="Ishaque N."/>
            <person name="Boot N."/>
            <person name="Cabral A."/>
            <person name="Kemen E."/>
            <person name="Thines M."/>
            <person name="Ah-Fong A."/>
            <person name="Anderson R."/>
            <person name="Badejoko W."/>
            <person name="Bittner-Eddy P."/>
            <person name="Boore J.L."/>
            <person name="Chibucos M.C."/>
            <person name="Coates M."/>
            <person name="Dehal P."/>
            <person name="Delehaunty K."/>
            <person name="Dong S."/>
            <person name="Downton P."/>
            <person name="Dumas B."/>
            <person name="Fabro G."/>
            <person name="Fronick C."/>
            <person name="Fuerstenberg S.I."/>
            <person name="Fulton L."/>
            <person name="Gaulin E."/>
            <person name="Govers F."/>
            <person name="Hughes L."/>
            <person name="Humphray S."/>
            <person name="Jiang R.H."/>
            <person name="Judelson H."/>
            <person name="Kamoun S."/>
            <person name="Kyung K."/>
            <person name="Meijer H."/>
            <person name="Minx P."/>
            <person name="Morris P."/>
            <person name="Nelson J."/>
            <person name="Phuntumart V."/>
            <person name="Qutob D."/>
            <person name="Rehmany A."/>
            <person name="Rougon-Cardoso A."/>
            <person name="Ryden P."/>
            <person name="Torto-Alalibo T."/>
            <person name="Studholme D."/>
            <person name="Wang Y."/>
            <person name="Win J."/>
            <person name="Wood J."/>
            <person name="Clifton S.W."/>
            <person name="Rogers J."/>
            <person name="Van den Ackerveken G."/>
            <person name="Jones J.D."/>
            <person name="McDowell J.M."/>
            <person name="Beynon J."/>
            <person name="Tyler B.M."/>
        </authorList>
    </citation>
    <scope>NUCLEOTIDE SEQUENCE [LARGE SCALE GENOMIC DNA]</scope>
    <source>
        <strain evidence="2">Emoy2</strain>
    </source>
</reference>
<accession>M4B507</accession>
<dbReference type="VEuPathDB" id="FungiDB:HpaG801356"/>
<dbReference type="EMBL" id="JH598325">
    <property type="status" value="NOT_ANNOTATED_CDS"/>
    <property type="molecule type" value="Genomic_DNA"/>
</dbReference>